<accession>A0A382TZ11</accession>
<dbReference type="PANTHER" id="PTHR30036:SF7">
    <property type="entry name" value="ABC TRANSPORTER PERIPLASMIC-BINDING PROTEIN YPHF"/>
    <property type="match status" value="1"/>
</dbReference>
<proteinExistence type="inferred from homology"/>
<name>A0A382TZ11_9ZZZZ</name>
<dbReference type="InterPro" id="IPR025997">
    <property type="entry name" value="SBP_2_dom"/>
</dbReference>
<evidence type="ECO:0000256" key="2">
    <source>
        <dbReference type="ARBA" id="ARBA00007639"/>
    </source>
</evidence>
<dbReference type="InterPro" id="IPR050555">
    <property type="entry name" value="Bact_Solute-Bind_Prot2"/>
</dbReference>
<dbReference type="InterPro" id="IPR028082">
    <property type="entry name" value="Peripla_BP_I"/>
</dbReference>
<gene>
    <name evidence="4" type="ORF">METZ01_LOCUS379585</name>
</gene>
<organism evidence="4">
    <name type="scientific">marine metagenome</name>
    <dbReference type="NCBI Taxonomy" id="408172"/>
    <lineage>
        <taxon>unclassified sequences</taxon>
        <taxon>metagenomes</taxon>
        <taxon>ecological metagenomes</taxon>
    </lineage>
</organism>
<reference evidence="4" key="1">
    <citation type="submission" date="2018-05" db="EMBL/GenBank/DDBJ databases">
        <authorList>
            <person name="Lanie J.A."/>
            <person name="Ng W.-L."/>
            <person name="Kazmierczak K.M."/>
            <person name="Andrzejewski T.M."/>
            <person name="Davidsen T.M."/>
            <person name="Wayne K.J."/>
            <person name="Tettelin H."/>
            <person name="Glass J.I."/>
            <person name="Rusch D."/>
            <person name="Podicherti R."/>
            <person name="Tsui H.-C.T."/>
            <person name="Winkler M.E."/>
        </authorList>
    </citation>
    <scope>NUCLEOTIDE SEQUENCE</scope>
</reference>
<dbReference type="EMBL" id="UINC01139902">
    <property type="protein sequence ID" value="SVD26731.1"/>
    <property type="molecule type" value="Genomic_DNA"/>
</dbReference>
<dbReference type="GO" id="GO:0030246">
    <property type="term" value="F:carbohydrate binding"/>
    <property type="evidence" value="ECO:0007669"/>
    <property type="project" value="TreeGrafter"/>
</dbReference>
<dbReference type="PANTHER" id="PTHR30036">
    <property type="entry name" value="D-XYLOSE-BINDING PERIPLASMIC PROTEIN"/>
    <property type="match status" value="1"/>
</dbReference>
<feature type="non-terminal residue" evidence="4">
    <location>
        <position position="1"/>
    </location>
</feature>
<comment type="similarity">
    <text evidence="2">Belongs to the bacterial solute-binding protein 2 family.</text>
</comment>
<sequence>GLPVFTYNVDIPDSKRFAQYALNELAAGTLVGQTTANIVVANGLDVKKIALGTGDPAGQWAQDRMEGFRAGFTEVLPDTVWHNDHLSGIQTAVNWTVQETVDSVGPFMAANPDVDLFFHTDQGVEGVGIAIRDQGRTGEVFTSGFNTSAQILELIDGGEILVTADQGFDNQSELATTACFDLLFEGEMPADEYPAMDPIIIANAPGARSTDEIRAVMGFGDVIDETAMADADDVCQGQDGSGLKVAYGDLATGIPFVTQVWENIQEVADACNLEIVYADNNLDGETALENARTFTLQG</sequence>
<dbReference type="Pfam" id="PF13407">
    <property type="entry name" value="Peripla_BP_4"/>
    <property type="match status" value="1"/>
</dbReference>
<dbReference type="AlphaFoldDB" id="A0A382TZ11"/>
<feature type="non-terminal residue" evidence="4">
    <location>
        <position position="298"/>
    </location>
</feature>
<evidence type="ECO:0000256" key="1">
    <source>
        <dbReference type="ARBA" id="ARBA00004196"/>
    </source>
</evidence>
<dbReference type="Gene3D" id="3.40.50.2300">
    <property type="match status" value="2"/>
</dbReference>
<dbReference type="SUPFAM" id="SSF53822">
    <property type="entry name" value="Periplasmic binding protein-like I"/>
    <property type="match status" value="1"/>
</dbReference>
<evidence type="ECO:0000259" key="3">
    <source>
        <dbReference type="Pfam" id="PF13407"/>
    </source>
</evidence>
<comment type="subcellular location">
    <subcellularLocation>
        <location evidence="1">Cell envelope</location>
    </subcellularLocation>
</comment>
<evidence type="ECO:0000313" key="4">
    <source>
        <dbReference type="EMBL" id="SVD26731.1"/>
    </source>
</evidence>
<dbReference type="GO" id="GO:0030288">
    <property type="term" value="C:outer membrane-bounded periplasmic space"/>
    <property type="evidence" value="ECO:0007669"/>
    <property type="project" value="TreeGrafter"/>
</dbReference>
<feature type="domain" description="Periplasmic binding protein" evidence="3">
    <location>
        <begin position="1"/>
        <end position="183"/>
    </location>
</feature>
<protein>
    <recommendedName>
        <fullName evidence="3">Periplasmic binding protein domain-containing protein</fullName>
    </recommendedName>
</protein>